<evidence type="ECO:0000256" key="1">
    <source>
        <dbReference type="SAM" id="MobiDB-lite"/>
    </source>
</evidence>
<sequence length="91" mass="10137">MPLPRRTARDGWRVVTALAGGLPTDVVALKDGTVWVAGDHPVTRPTTPRREGRCVAVTRDGSIPVVWRKKGSENDRHWTLRDRDAPSNSRK</sequence>
<gene>
    <name evidence="2" type="ORF">FHR33_001179</name>
</gene>
<dbReference type="GeneID" id="95387749"/>
<dbReference type="RefSeq" id="WP_183644503.1">
    <property type="nucleotide sequence ID" value="NZ_BAAAXX010000047.1"/>
</dbReference>
<organism evidence="2 3">
    <name type="scientific">Nonomuraea dietziae</name>
    <dbReference type="NCBI Taxonomy" id="65515"/>
    <lineage>
        <taxon>Bacteria</taxon>
        <taxon>Bacillati</taxon>
        <taxon>Actinomycetota</taxon>
        <taxon>Actinomycetes</taxon>
        <taxon>Streptosporangiales</taxon>
        <taxon>Streptosporangiaceae</taxon>
        <taxon>Nonomuraea</taxon>
    </lineage>
</organism>
<dbReference type="Proteomes" id="UP000579945">
    <property type="component" value="Unassembled WGS sequence"/>
</dbReference>
<keyword evidence="3" id="KW-1185">Reference proteome</keyword>
<dbReference type="EMBL" id="JACIBV010000001">
    <property type="protein sequence ID" value="MBB3725319.1"/>
    <property type="molecule type" value="Genomic_DNA"/>
</dbReference>
<reference evidence="2 3" key="1">
    <citation type="submission" date="2020-08" db="EMBL/GenBank/DDBJ databases">
        <title>Sequencing the genomes of 1000 actinobacteria strains.</title>
        <authorList>
            <person name="Klenk H.-P."/>
        </authorList>
    </citation>
    <scope>NUCLEOTIDE SEQUENCE [LARGE SCALE GENOMIC DNA]</scope>
    <source>
        <strain evidence="2 3">DSM 44320</strain>
    </source>
</reference>
<accession>A0A7W5YPM8</accession>
<feature type="region of interest" description="Disordered" evidence="1">
    <location>
        <begin position="71"/>
        <end position="91"/>
    </location>
</feature>
<proteinExistence type="predicted"/>
<protein>
    <submittedName>
        <fullName evidence="2">Uncharacterized protein</fullName>
    </submittedName>
</protein>
<comment type="caution">
    <text evidence="2">The sequence shown here is derived from an EMBL/GenBank/DDBJ whole genome shotgun (WGS) entry which is preliminary data.</text>
</comment>
<feature type="compositionally biased region" description="Basic and acidic residues" evidence="1">
    <location>
        <begin position="71"/>
        <end position="85"/>
    </location>
</feature>
<evidence type="ECO:0000313" key="2">
    <source>
        <dbReference type="EMBL" id="MBB3725319.1"/>
    </source>
</evidence>
<evidence type="ECO:0000313" key="3">
    <source>
        <dbReference type="Proteomes" id="UP000579945"/>
    </source>
</evidence>
<dbReference type="AlphaFoldDB" id="A0A7W5YPM8"/>
<name>A0A7W5YPM8_9ACTN</name>